<evidence type="ECO:0000313" key="6">
    <source>
        <dbReference type="Proteomes" id="UP000000370"/>
    </source>
</evidence>
<dbReference type="Gene3D" id="1.10.10.10">
    <property type="entry name" value="Winged helix-like DNA-binding domain superfamily/Winged helix DNA-binding domain"/>
    <property type="match status" value="1"/>
</dbReference>
<dbReference type="InterPro" id="IPR036390">
    <property type="entry name" value="WH_DNA-bd_sf"/>
</dbReference>
<protein>
    <submittedName>
        <fullName evidence="5">Transcriptional repressor, CopY family</fullName>
    </submittedName>
</protein>
<dbReference type="GO" id="GO:0003677">
    <property type="term" value="F:DNA binding"/>
    <property type="evidence" value="ECO:0007669"/>
    <property type="project" value="UniProtKB-KW"/>
</dbReference>
<keyword evidence="6" id="KW-1185">Reference proteome</keyword>
<dbReference type="InterPro" id="IPR036388">
    <property type="entry name" value="WH-like_DNA-bd_sf"/>
</dbReference>
<dbReference type="PIRSF" id="PIRSF019455">
    <property type="entry name" value="CopR_AtkY"/>
    <property type="match status" value="1"/>
</dbReference>
<evidence type="ECO:0000256" key="3">
    <source>
        <dbReference type="ARBA" id="ARBA00023125"/>
    </source>
</evidence>
<dbReference type="GO" id="GO:0045892">
    <property type="term" value="P:negative regulation of DNA-templated transcription"/>
    <property type="evidence" value="ECO:0007669"/>
    <property type="project" value="InterPro"/>
</dbReference>
<dbReference type="Proteomes" id="UP000000370">
    <property type="component" value="Chromosome"/>
</dbReference>
<evidence type="ECO:0000256" key="1">
    <source>
        <dbReference type="ARBA" id="ARBA00011046"/>
    </source>
</evidence>
<reference evidence="6" key="1">
    <citation type="submission" date="2007-11" db="EMBL/GenBank/DDBJ databases">
        <title>Complete genome sequence of Clostridium phytofermentans ISDg.</title>
        <authorList>
            <person name="Leschine S.B."/>
            <person name="Warnick T.A."/>
            <person name="Blanchard J.L."/>
            <person name="Schnell D.J."/>
            <person name="Petit E.L."/>
            <person name="LaTouf W.G."/>
            <person name="Copeland A."/>
            <person name="Lucas S."/>
            <person name="Lapidus A."/>
            <person name="Barry K."/>
            <person name="Glavina del Rio T."/>
            <person name="Dalin E."/>
            <person name="Tice H."/>
            <person name="Pitluck S."/>
            <person name="Kiss H."/>
            <person name="Brettin T."/>
            <person name="Bruce D."/>
            <person name="Detter J.C."/>
            <person name="Han C."/>
            <person name="Kuske C."/>
            <person name="Schmutz J."/>
            <person name="Larimer F."/>
            <person name="Land M."/>
            <person name="Hauser L."/>
            <person name="Kyrpides N."/>
            <person name="Kim E.A."/>
            <person name="Richardson P."/>
        </authorList>
    </citation>
    <scope>NUCLEOTIDE SEQUENCE [LARGE SCALE GENOMIC DNA]</scope>
    <source>
        <strain evidence="6">ATCC 700394 / DSM 18823 / ISDg</strain>
    </source>
</reference>
<keyword evidence="4" id="KW-0804">Transcription</keyword>
<evidence type="ECO:0000313" key="5">
    <source>
        <dbReference type="EMBL" id="ABX42437.1"/>
    </source>
</evidence>
<dbReference type="AlphaFoldDB" id="A9KII5"/>
<dbReference type="KEGG" id="cpy:Cphy_2069"/>
<organism evidence="5 6">
    <name type="scientific">Lachnoclostridium phytofermentans (strain ATCC 700394 / DSM 18823 / ISDg)</name>
    <name type="common">Clostridium phytofermentans</name>
    <dbReference type="NCBI Taxonomy" id="357809"/>
    <lineage>
        <taxon>Bacteria</taxon>
        <taxon>Bacillati</taxon>
        <taxon>Bacillota</taxon>
        <taxon>Clostridia</taxon>
        <taxon>Lachnospirales</taxon>
        <taxon>Lachnospiraceae</taxon>
    </lineage>
</organism>
<dbReference type="RefSeq" id="WP_012200091.1">
    <property type="nucleotide sequence ID" value="NC_010001.1"/>
</dbReference>
<keyword evidence="3" id="KW-0238">DNA-binding</keyword>
<dbReference type="EMBL" id="CP000885">
    <property type="protein sequence ID" value="ABX42437.1"/>
    <property type="molecule type" value="Genomic_DNA"/>
</dbReference>
<dbReference type="OrthoDB" id="9795583at2"/>
<dbReference type="InterPro" id="IPR005650">
    <property type="entry name" value="BlaI_family"/>
</dbReference>
<dbReference type="HOGENOM" id="CLU_119090_2_3_9"/>
<comment type="similarity">
    <text evidence="1">Belongs to the BlaI transcriptional regulatory family.</text>
</comment>
<proteinExistence type="inferred from homology"/>
<gene>
    <name evidence="5" type="ordered locus">Cphy_2069</name>
</gene>
<dbReference type="Pfam" id="PF03965">
    <property type="entry name" value="Penicillinase_R"/>
    <property type="match status" value="1"/>
</dbReference>
<dbReference type="STRING" id="357809.Cphy_2069"/>
<dbReference type="Gene3D" id="1.10.4040.10">
    <property type="entry name" value="Penicillinase repressor domain"/>
    <property type="match status" value="1"/>
</dbReference>
<name>A9KII5_LACP7</name>
<evidence type="ECO:0000256" key="2">
    <source>
        <dbReference type="ARBA" id="ARBA00023015"/>
    </source>
</evidence>
<keyword evidence="2" id="KW-0805">Transcription regulation</keyword>
<sequence>MVKKIDKLPDTELEIMKVIWNNETPISTAQLKKYLDEKRPWNVSALQTLLNRLINRGFLKSYKQAKHRYYEVLIEKQDYIARENGYFLEKLNGNSITRFVTSLYESNAITNKDLEELALFIEEKSRGI</sequence>
<evidence type="ECO:0000256" key="4">
    <source>
        <dbReference type="ARBA" id="ARBA00023163"/>
    </source>
</evidence>
<accession>A9KII5</accession>
<dbReference type="SUPFAM" id="SSF46785">
    <property type="entry name" value="Winged helix' DNA-binding domain"/>
    <property type="match status" value="1"/>
</dbReference>
<dbReference type="eggNOG" id="COG3682">
    <property type="taxonomic scope" value="Bacteria"/>
</dbReference>